<evidence type="ECO:0000313" key="15">
    <source>
        <dbReference type="EMBL" id="MFC6333507.1"/>
    </source>
</evidence>
<gene>
    <name evidence="15" type="ORF">ACFP56_12830</name>
</gene>
<dbReference type="PROSITE" id="PS51166">
    <property type="entry name" value="CBM20"/>
    <property type="match status" value="1"/>
</dbReference>
<dbReference type="RefSeq" id="WP_379235051.1">
    <property type="nucleotide sequence ID" value="NZ_JBHSTE010000004.1"/>
</dbReference>
<feature type="domain" description="CBM20" evidence="14">
    <location>
        <begin position="475"/>
        <end position="576"/>
    </location>
</feature>
<evidence type="ECO:0000256" key="10">
    <source>
        <dbReference type="ARBA" id="ARBA00023295"/>
    </source>
</evidence>
<keyword evidence="13" id="KW-0732">Signal</keyword>
<dbReference type="SMART" id="SM00642">
    <property type="entry name" value="Aamy"/>
    <property type="match status" value="1"/>
</dbReference>
<dbReference type="Pfam" id="PF00686">
    <property type="entry name" value="CBM_20"/>
    <property type="match status" value="1"/>
</dbReference>
<evidence type="ECO:0000256" key="8">
    <source>
        <dbReference type="ARBA" id="ARBA00022837"/>
    </source>
</evidence>
<organism evidence="15 16">
    <name type="scientific">Paenibacillus septentrionalis</name>
    <dbReference type="NCBI Taxonomy" id="429342"/>
    <lineage>
        <taxon>Bacteria</taxon>
        <taxon>Bacillati</taxon>
        <taxon>Bacillota</taxon>
        <taxon>Bacilli</taxon>
        <taxon>Bacillales</taxon>
        <taxon>Paenibacillaceae</taxon>
        <taxon>Paenibacillus</taxon>
    </lineage>
</organism>
<dbReference type="EC" id="3.2.1.1" evidence="4 12"/>
<dbReference type="InterPro" id="IPR017853">
    <property type="entry name" value="GH"/>
</dbReference>
<evidence type="ECO:0000256" key="13">
    <source>
        <dbReference type="SAM" id="SignalP"/>
    </source>
</evidence>
<dbReference type="Proteomes" id="UP001596233">
    <property type="component" value="Unassembled WGS sequence"/>
</dbReference>
<comment type="cofactor">
    <cofactor evidence="2">
        <name>Ca(2+)</name>
        <dbReference type="ChEBI" id="CHEBI:29108"/>
    </cofactor>
</comment>
<proteinExistence type="inferred from homology"/>
<keyword evidence="16" id="KW-1185">Reference proteome</keyword>
<evidence type="ECO:0000256" key="12">
    <source>
        <dbReference type="RuleBase" id="RU361134"/>
    </source>
</evidence>
<dbReference type="InterPro" id="IPR031319">
    <property type="entry name" value="A-amylase_C"/>
</dbReference>
<dbReference type="PANTHER" id="PTHR43447">
    <property type="entry name" value="ALPHA-AMYLASE"/>
    <property type="match status" value="1"/>
</dbReference>
<dbReference type="EMBL" id="JBHSTE010000004">
    <property type="protein sequence ID" value="MFC6333507.1"/>
    <property type="molecule type" value="Genomic_DNA"/>
</dbReference>
<dbReference type="Gene3D" id="3.20.20.80">
    <property type="entry name" value="Glycosidases"/>
    <property type="match status" value="1"/>
</dbReference>
<dbReference type="InterPro" id="IPR013784">
    <property type="entry name" value="Carb-bd-like_fold"/>
</dbReference>
<keyword evidence="10 12" id="KW-0326">Glycosidase</keyword>
<protein>
    <recommendedName>
        <fullName evidence="5 12">Alpha-amylase</fullName>
        <ecNumber evidence="4 12">3.2.1.1</ecNumber>
    </recommendedName>
</protein>
<reference evidence="16" key="1">
    <citation type="journal article" date="2019" name="Int. J. Syst. Evol. Microbiol.">
        <title>The Global Catalogue of Microorganisms (GCM) 10K type strain sequencing project: providing services to taxonomists for standard genome sequencing and annotation.</title>
        <authorList>
            <consortium name="The Broad Institute Genomics Platform"/>
            <consortium name="The Broad Institute Genome Sequencing Center for Infectious Disease"/>
            <person name="Wu L."/>
            <person name="Ma J."/>
        </authorList>
    </citation>
    <scope>NUCLEOTIDE SEQUENCE [LARGE SCALE GENOMIC DNA]</scope>
    <source>
        <strain evidence="16">PCU 280</strain>
    </source>
</reference>
<dbReference type="InterPro" id="IPR006047">
    <property type="entry name" value="GH13_cat_dom"/>
</dbReference>
<dbReference type="Gene3D" id="2.60.40.10">
    <property type="entry name" value="Immunoglobulins"/>
    <property type="match status" value="1"/>
</dbReference>
<name>A0ABW1V411_9BACL</name>
<dbReference type="InterPro" id="IPR013783">
    <property type="entry name" value="Ig-like_fold"/>
</dbReference>
<evidence type="ECO:0000256" key="9">
    <source>
        <dbReference type="ARBA" id="ARBA00023277"/>
    </source>
</evidence>
<dbReference type="SUPFAM" id="SSF51011">
    <property type="entry name" value="Glycosyl hydrolase domain"/>
    <property type="match status" value="1"/>
</dbReference>
<dbReference type="CDD" id="cd11315">
    <property type="entry name" value="AmyAc_bac1_AmyA"/>
    <property type="match status" value="1"/>
</dbReference>
<comment type="similarity">
    <text evidence="3 11">Belongs to the glycosyl hydrolase 13 family.</text>
</comment>
<feature type="chain" id="PRO_5046439521" description="Alpha-amylase" evidence="13">
    <location>
        <begin position="26"/>
        <end position="576"/>
    </location>
</feature>
<sequence>MNKMVKRILSGFLFFALFMQPFALSFESANNFRLVSVEVAEAAGNDLPAASKEGVILHAWNWSFNTIRSRLPEIAAAGYKTIQTSPIQGSKENTMAGSNWWILYQPINFNVGNAQLGTREQFRLLCEEAVNYGINIIVDVVANHTGNAGIDGSLQYVPAYNLDPSIRNNPYFWHELRGITNWNDRWQVTQLGIGLPDLNTSNQELQDKIIAFLNDAISLGADGFRFDAAKHIELPTDQYGASNFWTRVLGSLNNRSNLYIYGEVLQGGADAFAQYANYMNVTASYYGDSVRHAVGFNSAKNVQLAHNFNAANVAPSKLVTWVESHDTYANHGDESTNMNDWQIKMGWAIIASRAHTVPLFFNRPAGNGKFAATLGTAGDNMWKDPDVVAVNKFHNAMAGENEYLRYQGNEIMLIERGNKGMVIVNLGGNAAINQPTNLANGVYTNKATGGGTFTVANGRITGNIANGTIAVLYNDSSTQTVNVTFTVRNATTYMGQNVYLVGNIPALGNWNVSQAFGPGSTTNYPHWGFTVNLPIGTTFEYKAIKRDGANVVWETGANRTYTVSASNNQVSFDFRN</sequence>
<dbReference type="Pfam" id="PF00128">
    <property type="entry name" value="Alpha-amylase"/>
    <property type="match status" value="1"/>
</dbReference>
<evidence type="ECO:0000256" key="3">
    <source>
        <dbReference type="ARBA" id="ARBA00008061"/>
    </source>
</evidence>
<dbReference type="SMART" id="SM00632">
    <property type="entry name" value="Aamy_C"/>
    <property type="match status" value="1"/>
</dbReference>
<dbReference type="InterPro" id="IPR006046">
    <property type="entry name" value="Alpha_amylase"/>
</dbReference>
<evidence type="ECO:0000256" key="2">
    <source>
        <dbReference type="ARBA" id="ARBA00001913"/>
    </source>
</evidence>
<keyword evidence="9 12" id="KW-0119">Carbohydrate metabolism</keyword>
<comment type="catalytic activity">
    <reaction evidence="1 12">
        <text>Endohydrolysis of (1-&gt;4)-alpha-D-glucosidic linkages in polysaccharides containing three or more (1-&gt;4)-alpha-linked D-glucose units.</text>
        <dbReference type="EC" id="3.2.1.1"/>
    </reaction>
</comment>
<accession>A0ABW1V411</accession>
<evidence type="ECO:0000256" key="11">
    <source>
        <dbReference type="RuleBase" id="RU003615"/>
    </source>
</evidence>
<dbReference type="InterPro" id="IPR013780">
    <property type="entry name" value="Glyco_hydro_b"/>
</dbReference>
<dbReference type="PRINTS" id="PR00110">
    <property type="entry name" value="ALPHAAMYLASE"/>
</dbReference>
<keyword evidence="8" id="KW-0106">Calcium</keyword>
<evidence type="ECO:0000256" key="1">
    <source>
        <dbReference type="ARBA" id="ARBA00000548"/>
    </source>
</evidence>
<comment type="caution">
    <text evidence="15">The sequence shown here is derived from an EMBL/GenBank/DDBJ whole genome shotgun (WGS) entry which is preliminary data.</text>
</comment>
<evidence type="ECO:0000256" key="5">
    <source>
        <dbReference type="ARBA" id="ARBA00017303"/>
    </source>
</evidence>
<keyword evidence="7 12" id="KW-0378">Hydrolase</keyword>
<dbReference type="SUPFAM" id="SSF49452">
    <property type="entry name" value="Starch-binding domain-like"/>
    <property type="match status" value="1"/>
</dbReference>
<evidence type="ECO:0000259" key="14">
    <source>
        <dbReference type="PROSITE" id="PS51166"/>
    </source>
</evidence>
<evidence type="ECO:0000256" key="6">
    <source>
        <dbReference type="ARBA" id="ARBA00022723"/>
    </source>
</evidence>
<keyword evidence="6" id="KW-0479">Metal-binding</keyword>
<dbReference type="SMART" id="SM01065">
    <property type="entry name" value="CBM_2"/>
    <property type="match status" value="1"/>
</dbReference>
<dbReference type="Gene3D" id="2.60.40.1180">
    <property type="entry name" value="Golgi alpha-mannosidase II"/>
    <property type="match status" value="1"/>
</dbReference>
<evidence type="ECO:0000313" key="16">
    <source>
        <dbReference type="Proteomes" id="UP001596233"/>
    </source>
</evidence>
<evidence type="ECO:0000256" key="4">
    <source>
        <dbReference type="ARBA" id="ARBA00012595"/>
    </source>
</evidence>
<evidence type="ECO:0000256" key="7">
    <source>
        <dbReference type="ARBA" id="ARBA00022801"/>
    </source>
</evidence>
<dbReference type="SUPFAM" id="SSF51445">
    <property type="entry name" value="(Trans)glycosidases"/>
    <property type="match status" value="1"/>
</dbReference>
<feature type="signal peptide" evidence="13">
    <location>
        <begin position="1"/>
        <end position="25"/>
    </location>
</feature>
<dbReference type="InterPro" id="IPR002044">
    <property type="entry name" value="CBM20"/>
</dbReference>